<dbReference type="GO" id="GO:0005739">
    <property type="term" value="C:mitochondrion"/>
    <property type="evidence" value="ECO:0007669"/>
    <property type="project" value="UniProtKB-SubCell"/>
</dbReference>
<dbReference type="Pfam" id="PF02297">
    <property type="entry name" value="COX6B"/>
    <property type="match status" value="1"/>
</dbReference>
<name>A0A6P6NZK4_CARAU</name>
<feature type="disulfide bond" evidence="5">
    <location>
        <begin position="40"/>
        <end position="75"/>
    </location>
</feature>
<dbReference type="FunFam" id="1.10.10.140:FF:000001">
    <property type="entry name" value="Cytochrome c oxidase subunit 6B1"/>
    <property type="match status" value="1"/>
</dbReference>
<comment type="subcellular location">
    <subcellularLocation>
        <location evidence="1">Mitochondrion</location>
    </subcellularLocation>
</comment>
<keyword evidence="3 5" id="KW-1015">Disulfide bond</keyword>
<evidence type="ECO:0000256" key="3">
    <source>
        <dbReference type="ARBA" id="ARBA00023157"/>
    </source>
</evidence>
<dbReference type="PIRSF" id="PIRSF000278">
    <property type="entry name" value="Cyt_c_oxidase_6B"/>
    <property type="match status" value="1"/>
</dbReference>
<protein>
    <recommendedName>
        <fullName evidence="4">Cytochrome c oxidase subunit</fullName>
    </recommendedName>
</protein>
<dbReference type="PROSITE" id="PS51808">
    <property type="entry name" value="CHCH"/>
    <property type="match status" value="1"/>
</dbReference>
<dbReference type="OrthoDB" id="1107506at2759"/>
<dbReference type="Proteomes" id="UP000515129">
    <property type="component" value="Unplaced"/>
</dbReference>
<dbReference type="SUPFAM" id="SSF47694">
    <property type="entry name" value="Cytochrome c oxidase subunit h"/>
    <property type="match status" value="1"/>
</dbReference>
<feature type="disulfide bond" evidence="5">
    <location>
        <begin position="50"/>
        <end position="64"/>
    </location>
</feature>
<dbReference type="CDD" id="cd00926">
    <property type="entry name" value="Cyt_c_Oxidase_VIb"/>
    <property type="match status" value="1"/>
</dbReference>
<proteinExistence type="inferred from homology"/>
<evidence type="ECO:0000256" key="5">
    <source>
        <dbReference type="PIRSR" id="PIRSR000278-1"/>
    </source>
</evidence>
<reference evidence="7" key="1">
    <citation type="submission" date="2025-08" db="UniProtKB">
        <authorList>
            <consortium name="RefSeq"/>
        </authorList>
    </citation>
    <scope>IDENTIFICATION</scope>
    <source>
        <strain evidence="7">Wakin</strain>
        <tissue evidence="7">Muscle</tissue>
    </source>
</reference>
<dbReference type="RefSeq" id="XP_026114187.1">
    <property type="nucleotide sequence ID" value="XM_026258402.1"/>
</dbReference>
<comment type="function">
    <text evidence="4">Component of the cytochrome c oxidase, the last enzyme in the mitochondrial electron transport chain which drives oxidative phosphorylation.</text>
</comment>
<evidence type="ECO:0000313" key="6">
    <source>
        <dbReference type="Proteomes" id="UP000515129"/>
    </source>
</evidence>
<evidence type="ECO:0000313" key="7">
    <source>
        <dbReference type="RefSeq" id="XP_026114187.1"/>
    </source>
</evidence>
<dbReference type="GeneID" id="113092707"/>
<keyword evidence="2 4" id="KW-0496">Mitochondrion</keyword>
<gene>
    <name evidence="7" type="primary">LOC113092707</name>
</gene>
<accession>A0A6P6NZK4</accession>
<organism evidence="6 7">
    <name type="scientific">Carassius auratus</name>
    <name type="common">Goldfish</name>
    <dbReference type="NCBI Taxonomy" id="7957"/>
    <lineage>
        <taxon>Eukaryota</taxon>
        <taxon>Metazoa</taxon>
        <taxon>Chordata</taxon>
        <taxon>Craniata</taxon>
        <taxon>Vertebrata</taxon>
        <taxon>Euteleostomi</taxon>
        <taxon>Actinopterygii</taxon>
        <taxon>Neopterygii</taxon>
        <taxon>Teleostei</taxon>
        <taxon>Ostariophysi</taxon>
        <taxon>Cypriniformes</taxon>
        <taxon>Cyprinidae</taxon>
        <taxon>Cyprininae</taxon>
        <taxon>Carassius</taxon>
    </lineage>
</organism>
<dbReference type="InterPro" id="IPR003213">
    <property type="entry name" value="Cyt_c_oxidase_su6B"/>
</dbReference>
<evidence type="ECO:0000256" key="4">
    <source>
        <dbReference type="PIRNR" id="PIRNR000278"/>
    </source>
</evidence>
<dbReference type="Gene3D" id="1.10.10.140">
    <property type="entry name" value="Cytochrome c oxidase, subunit VIb"/>
    <property type="match status" value="1"/>
</dbReference>
<dbReference type="AlphaFoldDB" id="A0A6P6NZK4"/>
<dbReference type="GO" id="GO:0045277">
    <property type="term" value="C:respiratory chain complex IV"/>
    <property type="evidence" value="ECO:0007669"/>
    <property type="project" value="InterPro"/>
</dbReference>
<comment type="similarity">
    <text evidence="4">Belongs to the cytochrome c oxidase subunit 6B.</text>
</comment>
<keyword evidence="6" id="KW-1185">Reference proteome</keyword>
<dbReference type="InterPro" id="IPR048280">
    <property type="entry name" value="COX6B-like"/>
</dbReference>
<evidence type="ECO:0000256" key="2">
    <source>
        <dbReference type="ARBA" id="ARBA00023128"/>
    </source>
</evidence>
<dbReference type="InterPro" id="IPR036549">
    <property type="entry name" value="CX6/COA6-like_sf"/>
</dbReference>
<evidence type="ECO:0000256" key="1">
    <source>
        <dbReference type="ARBA" id="ARBA00004173"/>
    </source>
</evidence>
<dbReference type="KEGG" id="caua:113092707"/>
<dbReference type="PANTHER" id="PTHR11387">
    <property type="entry name" value="CYTOCHROME C OXIDASE SUBUNIT 6B"/>
    <property type="match status" value="1"/>
</dbReference>
<sequence>MYFSLSELRVMAEDIQQKLEKYRTAPFDARFPNQNQTRNCWQNYVDFYRCQKALDAKGVDTAPCDWYKRVYKSLCPLSWIEKWDTQREDGTFPGKI</sequence>